<comment type="subcellular location">
    <subcellularLocation>
        <location evidence="1">Cell membrane</location>
        <topology evidence="1">Multi-pass membrane protein</topology>
    </subcellularLocation>
</comment>
<feature type="transmembrane region" description="Helical" evidence="7">
    <location>
        <begin position="517"/>
        <end position="540"/>
    </location>
</feature>
<accession>A0A8J3PNW1</accession>
<feature type="transmembrane region" description="Helical" evidence="7">
    <location>
        <begin position="312"/>
        <end position="330"/>
    </location>
</feature>
<dbReference type="Pfam" id="PF05425">
    <property type="entry name" value="CopD"/>
    <property type="match status" value="1"/>
</dbReference>
<dbReference type="InterPro" id="IPR019108">
    <property type="entry name" value="Caa3_assmbl_CtaG-rel"/>
</dbReference>
<dbReference type="AlphaFoldDB" id="A0A8J3PNW1"/>
<feature type="transmembrane region" description="Helical" evidence="7">
    <location>
        <begin position="241"/>
        <end position="260"/>
    </location>
</feature>
<sequence>MTAASTTRRPRPALAVAAVAVATVTLGLLAWYSGATRVSTLPGLPSAGAATVWLLVAARLTATAAATATVGLLLAALVLAPRTDGRLSAAGFRWLRAAGWTAAVWSLAAVTVFCATLADLIARPLPLALSMPAVTNFATVIPLGRAWTLTALAAAAVCVVCRLTWTPRGGQVALVAAAGAVVPPLFTGHAAAAGNHQLAVSALLLHVVPVTLWAGGLLALTVSRRQPAPVLAVAARRFSRLAVWCLVAVALSGLASAWLRLGGVAALFGSRYGHLILIKTVVLAAIAAAGWWQRRSALPALTAGDPRPFRRLAAVEVLLFAVAMGAAAALSRTPPPPGGAEEDAATALLGYPMPPPLTAGALVGAWLPEPLVLSAALAAAGLYLSGARRLRRRGERWPAPRTAAWLAGWAVVAAATSSGLARYAPMLVSVHLIQHLLLGTVAAILLVLAAPVTLALRALPAAGDRDWPGPREWIHACLHARLARVLTHPLVVLGIYAGSLYALYLTGLYELTLRAHAAHLVTIACFLAAGCLFFWVIIGADPGPRRLAHPRRMLLAAASMAVQALLGVALTQSATPIAARWFAQLARPWGPTPLADQHTAGGIAWSFGEIPALLVVIALLLGWARARAQRGLDQPAPSTPATAPQDVTDPLSAGSAVGPPGAAVSTDRHEPWAATSSTPEACATDGNLVRPRDDN</sequence>
<evidence type="ECO:0000256" key="6">
    <source>
        <dbReference type="SAM" id="MobiDB-lite"/>
    </source>
</evidence>
<dbReference type="RefSeq" id="WP_168078339.1">
    <property type="nucleotide sequence ID" value="NZ_BAAAQJ010000021.1"/>
</dbReference>
<dbReference type="Proteomes" id="UP000653674">
    <property type="component" value="Unassembled WGS sequence"/>
</dbReference>
<reference evidence="9" key="1">
    <citation type="submission" date="2021-01" db="EMBL/GenBank/DDBJ databases">
        <title>Whole genome shotgun sequence of Planosporangium flavigriseum NBRC 105377.</title>
        <authorList>
            <person name="Komaki H."/>
            <person name="Tamura T."/>
        </authorList>
    </citation>
    <scope>NUCLEOTIDE SEQUENCE</scope>
    <source>
        <strain evidence="9">NBRC 105377</strain>
    </source>
</reference>
<feature type="compositionally biased region" description="Low complexity" evidence="6">
    <location>
        <begin position="635"/>
        <end position="644"/>
    </location>
</feature>
<feature type="transmembrane region" description="Helical" evidence="7">
    <location>
        <begin position="146"/>
        <end position="165"/>
    </location>
</feature>
<feature type="region of interest" description="Disordered" evidence="6">
    <location>
        <begin position="632"/>
        <end position="695"/>
    </location>
</feature>
<feature type="transmembrane region" description="Helical" evidence="7">
    <location>
        <begin position="198"/>
        <end position="220"/>
    </location>
</feature>
<name>A0A8J3PNW1_9ACTN</name>
<feature type="compositionally biased region" description="Low complexity" evidence="6">
    <location>
        <begin position="652"/>
        <end position="665"/>
    </location>
</feature>
<organism evidence="9 10">
    <name type="scientific">Planosporangium flavigriseum</name>
    <dbReference type="NCBI Taxonomy" id="373681"/>
    <lineage>
        <taxon>Bacteria</taxon>
        <taxon>Bacillati</taxon>
        <taxon>Actinomycetota</taxon>
        <taxon>Actinomycetes</taxon>
        <taxon>Micromonosporales</taxon>
        <taxon>Micromonosporaceae</taxon>
        <taxon>Planosporangium</taxon>
    </lineage>
</organism>
<feature type="domain" description="Copper resistance protein D" evidence="8">
    <location>
        <begin position="234"/>
        <end position="330"/>
    </location>
</feature>
<feature type="transmembrane region" description="Helical" evidence="7">
    <location>
        <begin position="52"/>
        <end position="79"/>
    </location>
</feature>
<feature type="transmembrane region" description="Helical" evidence="7">
    <location>
        <begin position="561"/>
        <end position="583"/>
    </location>
</feature>
<protein>
    <submittedName>
        <fullName evidence="9">Copper resistance D</fullName>
    </submittedName>
</protein>
<evidence type="ECO:0000313" key="9">
    <source>
        <dbReference type="EMBL" id="GIG76427.1"/>
    </source>
</evidence>
<evidence type="ECO:0000256" key="3">
    <source>
        <dbReference type="ARBA" id="ARBA00022692"/>
    </source>
</evidence>
<feature type="transmembrane region" description="Helical" evidence="7">
    <location>
        <begin position="12"/>
        <end position="32"/>
    </location>
</feature>
<dbReference type="Pfam" id="PF09678">
    <property type="entry name" value="Caa3_CtaG"/>
    <property type="match status" value="1"/>
</dbReference>
<evidence type="ECO:0000256" key="5">
    <source>
        <dbReference type="ARBA" id="ARBA00023136"/>
    </source>
</evidence>
<dbReference type="PANTHER" id="PTHR34820">
    <property type="entry name" value="INNER MEMBRANE PROTEIN YEBZ"/>
    <property type="match status" value="1"/>
</dbReference>
<feature type="transmembrane region" description="Helical" evidence="7">
    <location>
        <begin position="172"/>
        <end position="192"/>
    </location>
</feature>
<gene>
    <name evidence="9" type="ORF">Pfl04_48310</name>
</gene>
<keyword evidence="4 7" id="KW-1133">Transmembrane helix</keyword>
<evidence type="ECO:0000313" key="10">
    <source>
        <dbReference type="Proteomes" id="UP000653674"/>
    </source>
</evidence>
<dbReference type="PANTHER" id="PTHR34820:SF4">
    <property type="entry name" value="INNER MEMBRANE PROTEIN YEBZ"/>
    <property type="match status" value="1"/>
</dbReference>
<proteinExistence type="predicted"/>
<evidence type="ECO:0000256" key="2">
    <source>
        <dbReference type="ARBA" id="ARBA00022475"/>
    </source>
</evidence>
<evidence type="ECO:0000259" key="8">
    <source>
        <dbReference type="Pfam" id="PF05425"/>
    </source>
</evidence>
<evidence type="ECO:0000256" key="7">
    <source>
        <dbReference type="SAM" id="Phobius"/>
    </source>
</evidence>
<dbReference type="InterPro" id="IPR032694">
    <property type="entry name" value="CopC/D"/>
</dbReference>
<feature type="transmembrane region" description="Helical" evidence="7">
    <location>
        <begin position="359"/>
        <end position="384"/>
    </location>
</feature>
<feature type="transmembrane region" description="Helical" evidence="7">
    <location>
        <begin position="404"/>
        <end position="424"/>
    </location>
</feature>
<feature type="transmembrane region" description="Helical" evidence="7">
    <location>
        <begin position="100"/>
        <end position="122"/>
    </location>
</feature>
<dbReference type="InterPro" id="IPR008457">
    <property type="entry name" value="Cu-R_CopD_dom"/>
</dbReference>
<evidence type="ECO:0000256" key="4">
    <source>
        <dbReference type="ARBA" id="ARBA00022989"/>
    </source>
</evidence>
<feature type="transmembrane region" description="Helical" evidence="7">
    <location>
        <begin position="436"/>
        <end position="456"/>
    </location>
</feature>
<feature type="transmembrane region" description="Helical" evidence="7">
    <location>
        <begin position="272"/>
        <end position="292"/>
    </location>
</feature>
<dbReference type="GO" id="GO:0006825">
    <property type="term" value="P:copper ion transport"/>
    <property type="evidence" value="ECO:0007669"/>
    <property type="project" value="InterPro"/>
</dbReference>
<feature type="transmembrane region" description="Helical" evidence="7">
    <location>
        <begin position="603"/>
        <end position="624"/>
    </location>
</feature>
<keyword evidence="10" id="KW-1185">Reference proteome</keyword>
<keyword evidence="5 7" id="KW-0472">Membrane</keyword>
<evidence type="ECO:0000256" key="1">
    <source>
        <dbReference type="ARBA" id="ARBA00004651"/>
    </source>
</evidence>
<keyword evidence="3 7" id="KW-0812">Transmembrane</keyword>
<dbReference type="GO" id="GO:0005886">
    <property type="term" value="C:plasma membrane"/>
    <property type="evidence" value="ECO:0007669"/>
    <property type="project" value="UniProtKB-SubCell"/>
</dbReference>
<comment type="caution">
    <text evidence="9">The sequence shown here is derived from an EMBL/GenBank/DDBJ whole genome shotgun (WGS) entry which is preliminary data.</text>
</comment>
<keyword evidence="2" id="KW-1003">Cell membrane</keyword>
<dbReference type="EMBL" id="BONU01000054">
    <property type="protein sequence ID" value="GIG76427.1"/>
    <property type="molecule type" value="Genomic_DNA"/>
</dbReference>
<feature type="transmembrane region" description="Helical" evidence="7">
    <location>
        <begin position="485"/>
        <end position="505"/>
    </location>
</feature>